<dbReference type="Gene3D" id="1.20.1250.20">
    <property type="entry name" value="MFS general substrate transporter like domains"/>
    <property type="match status" value="2"/>
</dbReference>
<dbReference type="PROSITE" id="PS50850">
    <property type="entry name" value="MFS"/>
    <property type="match status" value="1"/>
</dbReference>
<proteinExistence type="predicted"/>
<organism evidence="7 8">
    <name type="scientific">Vogesella indigofera</name>
    <name type="common">Pseudomonas indigofera</name>
    <dbReference type="NCBI Taxonomy" id="45465"/>
    <lineage>
        <taxon>Bacteria</taxon>
        <taxon>Pseudomonadati</taxon>
        <taxon>Pseudomonadota</taxon>
        <taxon>Betaproteobacteria</taxon>
        <taxon>Neisseriales</taxon>
        <taxon>Chromobacteriaceae</taxon>
        <taxon>Vogesella</taxon>
    </lineage>
</organism>
<dbReference type="GO" id="GO:0005886">
    <property type="term" value="C:plasma membrane"/>
    <property type="evidence" value="ECO:0007669"/>
    <property type="project" value="TreeGrafter"/>
</dbReference>
<feature type="transmembrane region" description="Helical" evidence="5">
    <location>
        <begin position="426"/>
        <end position="448"/>
    </location>
</feature>
<comment type="subcellular location">
    <subcellularLocation>
        <location evidence="1">Membrane</location>
        <topology evidence="1">Multi-pass membrane protein</topology>
    </subcellularLocation>
</comment>
<dbReference type="Pfam" id="PF07690">
    <property type="entry name" value="MFS_1"/>
    <property type="match status" value="1"/>
</dbReference>
<dbReference type="AlphaFoldDB" id="A0A495BAN2"/>
<feature type="transmembrane region" description="Helical" evidence="5">
    <location>
        <begin position="454"/>
        <end position="475"/>
    </location>
</feature>
<feature type="transmembrane region" description="Helical" evidence="5">
    <location>
        <begin position="338"/>
        <end position="357"/>
    </location>
</feature>
<keyword evidence="2 5" id="KW-0812">Transmembrane</keyword>
<dbReference type="CDD" id="cd17365">
    <property type="entry name" value="MFS_PcaK_like"/>
    <property type="match status" value="1"/>
</dbReference>
<protein>
    <submittedName>
        <fullName evidence="7">AAHS family 4-hydroxybenzoate transporter-like MFS transporter</fullName>
    </submittedName>
</protein>
<evidence type="ECO:0000259" key="6">
    <source>
        <dbReference type="PROSITE" id="PS50850"/>
    </source>
</evidence>
<gene>
    <name evidence="7" type="ORF">C8E02_2342</name>
</gene>
<feature type="transmembrane region" description="Helical" evidence="5">
    <location>
        <begin position="218"/>
        <end position="237"/>
    </location>
</feature>
<evidence type="ECO:0000256" key="5">
    <source>
        <dbReference type="SAM" id="Phobius"/>
    </source>
</evidence>
<evidence type="ECO:0000256" key="1">
    <source>
        <dbReference type="ARBA" id="ARBA00004141"/>
    </source>
</evidence>
<feature type="transmembrane region" description="Helical" evidence="5">
    <location>
        <begin position="131"/>
        <end position="151"/>
    </location>
</feature>
<dbReference type="Proteomes" id="UP000279384">
    <property type="component" value="Unassembled WGS sequence"/>
</dbReference>
<reference evidence="7 8" key="1">
    <citation type="submission" date="2018-10" db="EMBL/GenBank/DDBJ databases">
        <title>Genomic Encyclopedia of Type Strains, Phase IV (KMG-IV): sequencing the most valuable type-strain genomes for metagenomic binning, comparative biology and taxonomic classification.</title>
        <authorList>
            <person name="Goeker M."/>
        </authorList>
    </citation>
    <scope>NUCLEOTIDE SEQUENCE [LARGE SCALE GENOMIC DNA]</scope>
    <source>
        <strain evidence="7 8">DSM 3303</strain>
    </source>
</reference>
<keyword evidence="4 5" id="KW-0472">Membrane</keyword>
<dbReference type="PANTHER" id="PTHR23508:SF10">
    <property type="entry name" value="CARBOXYLIC ACID TRANSPORTER PROTEIN HOMOLOG"/>
    <property type="match status" value="1"/>
</dbReference>
<feature type="transmembrane region" description="Helical" evidence="5">
    <location>
        <begin position="364"/>
        <end position="382"/>
    </location>
</feature>
<evidence type="ECO:0000313" key="7">
    <source>
        <dbReference type="EMBL" id="RKQ58028.1"/>
    </source>
</evidence>
<accession>A0A495BAN2</accession>
<keyword evidence="3 5" id="KW-1133">Transmembrane helix</keyword>
<feature type="transmembrane region" description="Helical" evidence="5">
    <location>
        <begin position="388"/>
        <end position="414"/>
    </location>
</feature>
<feature type="transmembrane region" description="Helical" evidence="5">
    <location>
        <begin position="157"/>
        <end position="177"/>
    </location>
</feature>
<comment type="caution">
    <text evidence="7">The sequence shown here is derived from an EMBL/GenBank/DDBJ whole genome shotgun (WGS) entry which is preliminary data.</text>
</comment>
<feature type="transmembrane region" description="Helical" evidence="5">
    <location>
        <begin position="65"/>
        <end position="88"/>
    </location>
</feature>
<evidence type="ECO:0000256" key="2">
    <source>
        <dbReference type="ARBA" id="ARBA00022692"/>
    </source>
</evidence>
<dbReference type="InterPro" id="IPR036259">
    <property type="entry name" value="MFS_trans_sf"/>
</dbReference>
<dbReference type="EMBL" id="RBID01000015">
    <property type="protein sequence ID" value="RKQ58028.1"/>
    <property type="molecule type" value="Genomic_DNA"/>
</dbReference>
<name>A0A495BAN2_VOGIN</name>
<dbReference type="InterPro" id="IPR020846">
    <property type="entry name" value="MFS_dom"/>
</dbReference>
<feature type="transmembrane region" description="Helical" evidence="5">
    <location>
        <begin position="189"/>
        <end position="212"/>
    </location>
</feature>
<dbReference type="GO" id="GO:0046943">
    <property type="term" value="F:carboxylic acid transmembrane transporter activity"/>
    <property type="evidence" value="ECO:0007669"/>
    <property type="project" value="TreeGrafter"/>
</dbReference>
<dbReference type="InterPro" id="IPR011701">
    <property type="entry name" value="MFS"/>
</dbReference>
<dbReference type="PROSITE" id="PS00216">
    <property type="entry name" value="SUGAR_TRANSPORT_1"/>
    <property type="match status" value="1"/>
</dbReference>
<sequence>MISYIGHRFGVPVIQVAEKSGKRFSGHVSLVSLHAERVMSQERIKKTVNVQTLINEQGLSGYQKLVLFFCFSILALDGLDTAAVGYIAPLLVAEWGIERSALAPALSAALFGLAFGALAAGPCADRFGRKVTLIVATVFFALFSLLTALAYDIPSLALIRFLTGLGLGAAMPNAVTLMAELAPARCRSLVINTVYVGFPLGAAAGGFVAAWLIPHYGWQGIFILGGVLPLLLLPFLIRSLPESVSYMTARGYPLPRIRAVLERICRCDLGHVERFVLAEAPAKSGDSSLRLILSRSYVLGTLMLWITYFMGLLIFYLLTSWMPLMMKDAGFSIEKAALLTAIFPLGGGIGTLVSGVLMDKFNPGRVLSVVYVLAALLLIAVGQSMENVAVFAVLIFLAGVMVTGAQASLPALAAPIYPTAARATGMAWMLGIGRFGGIAGALLGGVLLSMKLPFSQIVVLLAIPAALAMLALWLLSLKMARPAAAAAGALARSAS</sequence>
<evidence type="ECO:0000313" key="8">
    <source>
        <dbReference type="Proteomes" id="UP000279384"/>
    </source>
</evidence>
<dbReference type="PANTHER" id="PTHR23508">
    <property type="entry name" value="CARBOXYLIC ACID TRANSPORTER PROTEIN HOMOLOG"/>
    <property type="match status" value="1"/>
</dbReference>
<feature type="transmembrane region" description="Helical" evidence="5">
    <location>
        <begin position="100"/>
        <end position="119"/>
    </location>
</feature>
<dbReference type="PROSITE" id="PS00217">
    <property type="entry name" value="SUGAR_TRANSPORT_2"/>
    <property type="match status" value="1"/>
</dbReference>
<evidence type="ECO:0000256" key="3">
    <source>
        <dbReference type="ARBA" id="ARBA00022989"/>
    </source>
</evidence>
<dbReference type="SUPFAM" id="SSF103473">
    <property type="entry name" value="MFS general substrate transporter"/>
    <property type="match status" value="1"/>
</dbReference>
<evidence type="ECO:0000256" key="4">
    <source>
        <dbReference type="ARBA" id="ARBA00023136"/>
    </source>
</evidence>
<feature type="domain" description="Major facilitator superfamily (MFS) profile" evidence="6">
    <location>
        <begin position="66"/>
        <end position="480"/>
    </location>
</feature>
<dbReference type="InterPro" id="IPR005829">
    <property type="entry name" value="Sugar_transporter_CS"/>
</dbReference>
<feature type="transmembrane region" description="Helical" evidence="5">
    <location>
        <begin position="297"/>
        <end position="318"/>
    </location>
</feature>